<dbReference type="Proteomes" id="UP001269402">
    <property type="component" value="Unassembled WGS sequence"/>
</dbReference>
<dbReference type="SUPFAM" id="SSF51735">
    <property type="entry name" value="NAD(P)-binding Rossmann-fold domains"/>
    <property type="match status" value="1"/>
</dbReference>
<dbReference type="PROSITE" id="PS00061">
    <property type="entry name" value="ADH_SHORT"/>
    <property type="match status" value="1"/>
</dbReference>
<reference evidence="3" key="1">
    <citation type="submission" date="2023-07" db="EMBL/GenBank/DDBJ databases">
        <title>Genomic characterization of faba bean (Vicia faba) microsymbionts in Mexican soils.</title>
        <authorList>
            <person name="Rivera Orduna F.N."/>
            <person name="Guevara-Luna J."/>
            <person name="Yan J."/>
            <person name="Arroyo-Herrera I."/>
            <person name="Li Y."/>
            <person name="Vasquez-Murrieta M.S."/>
            <person name="Wang E.T."/>
        </authorList>
    </citation>
    <scope>NUCLEOTIDE SEQUENCE [LARGE SCALE GENOMIC DNA]</scope>
    <source>
        <strain evidence="3">CH6</strain>
    </source>
</reference>
<comment type="caution">
    <text evidence="2">The sequence shown here is derived from an EMBL/GenBank/DDBJ whole genome shotgun (WGS) entry which is preliminary data.</text>
</comment>
<dbReference type="Pfam" id="PF00106">
    <property type="entry name" value="adh_short"/>
    <property type="match status" value="1"/>
</dbReference>
<evidence type="ECO:0000256" key="1">
    <source>
        <dbReference type="SAM" id="MobiDB-lite"/>
    </source>
</evidence>
<evidence type="ECO:0000313" key="2">
    <source>
        <dbReference type="EMBL" id="MDR9760075.1"/>
    </source>
</evidence>
<feature type="region of interest" description="Disordered" evidence="1">
    <location>
        <begin position="106"/>
        <end position="137"/>
    </location>
</feature>
<feature type="compositionally biased region" description="Basic residues" evidence="1">
    <location>
        <begin position="119"/>
        <end position="137"/>
    </location>
</feature>
<gene>
    <name evidence="2" type="ORF">RJJ37_10550</name>
</gene>
<accession>A0AAW8P0Q2</accession>
<dbReference type="RefSeq" id="WP_310807406.1">
    <property type="nucleotide sequence ID" value="NZ_JAVLSH010000003.1"/>
</dbReference>
<keyword evidence="3" id="KW-1185">Reference proteome</keyword>
<organism evidence="2 3">
    <name type="scientific">Rhizobium redzepovicii</name>
    <dbReference type="NCBI Taxonomy" id="2867518"/>
    <lineage>
        <taxon>Bacteria</taxon>
        <taxon>Pseudomonadati</taxon>
        <taxon>Pseudomonadota</taxon>
        <taxon>Alphaproteobacteria</taxon>
        <taxon>Hyphomicrobiales</taxon>
        <taxon>Rhizobiaceae</taxon>
        <taxon>Rhizobium/Agrobacterium group</taxon>
        <taxon>Rhizobium</taxon>
    </lineage>
</organism>
<proteinExistence type="predicted"/>
<name>A0AAW8P0Q2_9HYPH</name>
<dbReference type="AlphaFoldDB" id="A0AAW8P0Q2"/>
<sequence>MMVGAVLHMRLHVCAPEMKAQIVSVTSVEAFTANPQNAQYAATKAAVVILTKSLCAGMRQGSDRCQIRRATVPVPRHLHRPPGNRSATPAFELKTTVLTSFGSARYGRDDQYHQGPQHRGTRGNIRRHRAYAGRHGT</sequence>
<dbReference type="InterPro" id="IPR036291">
    <property type="entry name" value="NAD(P)-bd_dom_sf"/>
</dbReference>
<dbReference type="EMBL" id="JAVLSH010000003">
    <property type="protein sequence ID" value="MDR9760075.1"/>
    <property type="molecule type" value="Genomic_DNA"/>
</dbReference>
<dbReference type="InterPro" id="IPR002347">
    <property type="entry name" value="SDR_fam"/>
</dbReference>
<protein>
    <submittedName>
        <fullName evidence="2">SDR family NAD(P)-dependent oxidoreductase</fullName>
    </submittedName>
</protein>
<dbReference type="Gene3D" id="3.40.50.720">
    <property type="entry name" value="NAD(P)-binding Rossmann-like Domain"/>
    <property type="match status" value="1"/>
</dbReference>
<dbReference type="InterPro" id="IPR020904">
    <property type="entry name" value="Sc_DH/Rdtase_CS"/>
</dbReference>
<evidence type="ECO:0000313" key="3">
    <source>
        <dbReference type="Proteomes" id="UP001269402"/>
    </source>
</evidence>